<feature type="binding site" evidence="5">
    <location>
        <position position="113"/>
    </location>
    <ligand>
        <name>substrate</name>
    </ligand>
</feature>
<evidence type="ECO:0000256" key="4">
    <source>
        <dbReference type="PIRSR" id="PIRSR000097-1"/>
    </source>
</evidence>
<dbReference type="PRINTS" id="PR00069">
    <property type="entry name" value="ALDKETRDTASE"/>
</dbReference>
<dbReference type="InterPro" id="IPR020471">
    <property type="entry name" value="AKR"/>
</dbReference>
<dbReference type="GO" id="GO:0016616">
    <property type="term" value="F:oxidoreductase activity, acting on the CH-OH group of donors, NAD or NADP as acceptor"/>
    <property type="evidence" value="ECO:0007669"/>
    <property type="project" value="UniProtKB-ARBA"/>
</dbReference>
<feature type="domain" description="NADP-dependent oxidoreductase" evidence="7">
    <location>
        <begin position="22"/>
        <end position="266"/>
    </location>
</feature>
<comment type="caution">
    <text evidence="8">The sequence shown here is derived from an EMBL/GenBank/DDBJ whole genome shotgun (WGS) entry which is preliminary data.</text>
</comment>
<protein>
    <submittedName>
        <fullName evidence="8">Putative oxidoreductase/MSMEI_2347</fullName>
        <ecNumber evidence="8">1.-.-.-</ecNumber>
    </submittedName>
</protein>
<reference evidence="8 9" key="1">
    <citation type="submission" date="2019-11" db="EMBL/GenBank/DDBJ databases">
        <authorList>
            <person name="Criscuolo A."/>
        </authorList>
    </citation>
    <scope>NUCLEOTIDE SEQUENCE [LARGE SCALE GENOMIC DNA]</scope>
    <source>
        <strain evidence="8">CIP111667</strain>
    </source>
</reference>
<evidence type="ECO:0000313" key="8">
    <source>
        <dbReference type="EMBL" id="VZO36614.1"/>
    </source>
</evidence>
<dbReference type="PIRSF" id="PIRSF000097">
    <property type="entry name" value="AKR"/>
    <property type="match status" value="1"/>
</dbReference>
<proteinExistence type="inferred from homology"/>
<dbReference type="FunFam" id="3.20.20.100:FF:000002">
    <property type="entry name" value="2,5-diketo-D-gluconic acid reductase A"/>
    <property type="match status" value="1"/>
</dbReference>
<dbReference type="SUPFAM" id="SSF51430">
    <property type="entry name" value="NAD(P)-linked oxidoreductase"/>
    <property type="match status" value="1"/>
</dbReference>
<evidence type="ECO:0000313" key="9">
    <source>
        <dbReference type="Proteomes" id="UP000419743"/>
    </source>
</evidence>
<evidence type="ECO:0000256" key="2">
    <source>
        <dbReference type="ARBA" id="ARBA00022857"/>
    </source>
</evidence>
<dbReference type="PROSITE" id="PS00063">
    <property type="entry name" value="ALDOKETO_REDUCTASE_3"/>
    <property type="match status" value="1"/>
</dbReference>
<evidence type="ECO:0000256" key="6">
    <source>
        <dbReference type="PIRSR" id="PIRSR000097-3"/>
    </source>
</evidence>
<dbReference type="Proteomes" id="UP000419743">
    <property type="component" value="Unassembled WGS sequence"/>
</dbReference>
<dbReference type="PANTHER" id="PTHR43827">
    <property type="entry name" value="2,5-DIKETO-D-GLUCONIC ACID REDUCTASE"/>
    <property type="match status" value="1"/>
</dbReference>
<evidence type="ECO:0000256" key="3">
    <source>
        <dbReference type="ARBA" id="ARBA00023002"/>
    </source>
</evidence>
<dbReference type="InterPro" id="IPR018170">
    <property type="entry name" value="Aldo/ket_reductase_CS"/>
</dbReference>
<organism evidence="8 9">
    <name type="scientific">Occultella aeris</name>
    <dbReference type="NCBI Taxonomy" id="2761496"/>
    <lineage>
        <taxon>Bacteria</taxon>
        <taxon>Bacillati</taxon>
        <taxon>Actinomycetota</taxon>
        <taxon>Actinomycetes</taxon>
        <taxon>Micrococcales</taxon>
        <taxon>Ruaniaceae</taxon>
        <taxon>Occultella</taxon>
    </lineage>
</organism>
<dbReference type="PROSITE" id="PS00062">
    <property type="entry name" value="ALDOKETO_REDUCTASE_2"/>
    <property type="match status" value="1"/>
</dbReference>
<comment type="similarity">
    <text evidence="1">Belongs to the aldo/keto reductase family.</text>
</comment>
<dbReference type="EC" id="1.-.-.-" evidence="8"/>
<dbReference type="RefSeq" id="WP_156740614.1">
    <property type="nucleotide sequence ID" value="NZ_CACRYJ010000025.1"/>
</dbReference>
<dbReference type="InterPro" id="IPR023210">
    <property type="entry name" value="NADP_OxRdtase_dom"/>
</dbReference>
<evidence type="ECO:0000256" key="1">
    <source>
        <dbReference type="ARBA" id="ARBA00007905"/>
    </source>
</evidence>
<evidence type="ECO:0000256" key="5">
    <source>
        <dbReference type="PIRSR" id="PIRSR000097-2"/>
    </source>
</evidence>
<dbReference type="InterPro" id="IPR036812">
    <property type="entry name" value="NAD(P)_OxRdtase_dom_sf"/>
</dbReference>
<dbReference type="Pfam" id="PF00248">
    <property type="entry name" value="Aldo_ket_red"/>
    <property type="match status" value="1"/>
</dbReference>
<feature type="active site" description="Proton donor" evidence="4">
    <location>
        <position position="55"/>
    </location>
</feature>
<sequence>MTSYPANVPAHSLSDGSTIPQLGFGVWQVPDDEAHTAVAEALRVGYRLIDTAAAYGNEAGVGRAITESGLARDEVYVTTKLNNPDQGYDSTLRAYDDSLAKLGLETVDLYLIHWAAPAWDLYSDTWKAFVTLLNEGRVRSIGVSNFQIPHLERIIGETGVTPVLNQVESHPYLQQNELKAFHAEHNIATEAWSPLGSGRGLLEDPEFAEIAAAHQVTPAQVVLAWHLAVGNVVIPKSVTPSRIAENLAAADVRLTDGDIARIAGLDRNHRYGGNPDNVTWGKPAHLA</sequence>
<dbReference type="AlphaFoldDB" id="A0A7M4DI50"/>
<keyword evidence="3 8" id="KW-0560">Oxidoreductase</keyword>
<feature type="site" description="Lowers pKa of active site Tyr" evidence="6">
    <location>
        <position position="80"/>
    </location>
</feature>
<evidence type="ECO:0000259" key="7">
    <source>
        <dbReference type="Pfam" id="PF00248"/>
    </source>
</evidence>
<dbReference type="PROSITE" id="PS00798">
    <property type="entry name" value="ALDOKETO_REDUCTASE_1"/>
    <property type="match status" value="1"/>
</dbReference>
<keyword evidence="2" id="KW-0521">NADP</keyword>
<accession>A0A7M4DI50</accession>
<gene>
    <name evidence="8" type="ORF">HALOF300_01801</name>
</gene>
<dbReference type="EMBL" id="CACRYJ010000025">
    <property type="protein sequence ID" value="VZO36614.1"/>
    <property type="molecule type" value="Genomic_DNA"/>
</dbReference>
<name>A0A7M4DI50_9MICO</name>
<dbReference type="PANTHER" id="PTHR43827:SF3">
    <property type="entry name" value="NADP-DEPENDENT OXIDOREDUCTASE DOMAIN-CONTAINING PROTEIN"/>
    <property type="match status" value="1"/>
</dbReference>
<keyword evidence="9" id="KW-1185">Reference proteome</keyword>
<dbReference type="Gene3D" id="3.20.20.100">
    <property type="entry name" value="NADP-dependent oxidoreductase domain"/>
    <property type="match status" value="1"/>
</dbReference>